<dbReference type="EMBL" id="SSTE01019218">
    <property type="protein sequence ID" value="KAA0036873.1"/>
    <property type="molecule type" value="Genomic_DNA"/>
</dbReference>
<proteinExistence type="predicted"/>
<protein>
    <recommendedName>
        <fullName evidence="5">Flocculation protein FLO11-like</fullName>
    </recommendedName>
</protein>
<reference evidence="3 4" key="1">
    <citation type="submission" date="2019-08" db="EMBL/GenBank/DDBJ databases">
        <title>Draft genome sequences of two oriental melons (Cucumis melo L. var makuwa).</title>
        <authorList>
            <person name="Kwon S.-Y."/>
        </authorList>
    </citation>
    <scope>NUCLEOTIDE SEQUENCE [LARGE SCALE GENOMIC DNA]</scope>
    <source>
        <strain evidence="4">cv. Chang Bougi</strain>
        <strain evidence="3">cv. SW 3</strain>
        <tissue evidence="1">Leaf</tissue>
    </source>
</reference>
<name>A0A5A7T1R6_CUCMM</name>
<gene>
    <name evidence="2" type="ORF">E5676_scaffold110G002490</name>
    <name evidence="1" type="ORF">E6C27_scaffold20G001850</name>
</gene>
<evidence type="ECO:0000313" key="1">
    <source>
        <dbReference type="EMBL" id="KAA0036873.1"/>
    </source>
</evidence>
<evidence type="ECO:0000313" key="3">
    <source>
        <dbReference type="Proteomes" id="UP000321393"/>
    </source>
</evidence>
<dbReference type="Proteomes" id="UP000321947">
    <property type="component" value="Unassembled WGS sequence"/>
</dbReference>
<sequence length="161" mass="17866">MSPVLLIFGRYMCMIVWHVDTYEINIPICFPNLNIGFLLSKHPGLLADDDIVGPAPKTIFLSYKLFQGSHVSNLLATFRPPRWGSRSSRAELPIPAAGLHLPWELAVRVMELLSNESQALNVSIEKIQRVITTLAGRCMAMETVLATIHARLATSQDSVDP</sequence>
<evidence type="ECO:0000313" key="4">
    <source>
        <dbReference type="Proteomes" id="UP000321947"/>
    </source>
</evidence>
<dbReference type="EMBL" id="SSTD01020080">
    <property type="protein sequence ID" value="TYJ95933.1"/>
    <property type="molecule type" value="Genomic_DNA"/>
</dbReference>
<organism evidence="1 3">
    <name type="scientific">Cucumis melo var. makuwa</name>
    <name type="common">Oriental melon</name>
    <dbReference type="NCBI Taxonomy" id="1194695"/>
    <lineage>
        <taxon>Eukaryota</taxon>
        <taxon>Viridiplantae</taxon>
        <taxon>Streptophyta</taxon>
        <taxon>Embryophyta</taxon>
        <taxon>Tracheophyta</taxon>
        <taxon>Spermatophyta</taxon>
        <taxon>Magnoliopsida</taxon>
        <taxon>eudicotyledons</taxon>
        <taxon>Gunneridae</taxon>
        <taxon>Pentapetalae</taxon>
        <taxon>rosids</taxon>
        <taxon>fabids</taxon>
        <taxon>Cucurbitales</taxon>
        <taxon>Cucurbitaceae</taxon>
        <taxon>Benincaseae</taxon>
        <taxon>Cucumis</taxon>
    </lineage>
</organism>
<dbReference type="AlphaFoldDB" id="A0A5A7T1R6"/>
<comment type="caution">
    <text evidence="1">The sequence shown here is derived from an EMBL/GenBank/DDBJ whole genome shotgun (WGS) entry which is preliminary data.</text>
</comment>
<accession>A0A5A7T1R6</accession>
<dbReference type="Proteomes" id="UP000321393">
    <property type="component" value="Unassembled WGS sequence"/>
</dbReference>
<evidence type="ECO:0008006" key="5">
    <source>
        <dbReference type="Google" id="ProtNLM"/>
    </source>
</evidence>
<evidence type="ECO:0000313" key="2">
    <source>
        <dbReference type="EMBL" id="TYJ95933.1"/>
    </source>
</evidence>